<gene>
    <name evidence="3" type="ORF">NT2_01_01830</name>
</gene>
<name>U2YH81_9SPHN</name>
<dbReference type="EMBL" id="BASZ01000001">
    <property type="protein sequence ID" value="GAD47415.1"/>
    <property type="molecule type" value="Genomic_DNA"/>
</dbReference>
<dbReference type="GO" id="GO:0016712">
    <property type="term" value="F:oxidoreductase activity, acting on paired donors, with incorporation or reduction of molecular oxygen, reduced flavin or flavoprotein as one donor, and incorporation of one atom of oxygen"/>
    <property type="evidence" value="ECO:0007669"/>
    <property type="project" value="TreeGrafter"/>
</dbReference>
<dbReference type="InterPro" id="IPR046373">
    <property type="entry name" value="Acyl-CoA_Oxase/DH_mid-dom_sf"/>
</dbReference>
<dbReference type="InterPro" id="IPR009100">
    <property type="entry name" value="AcylCoA_DH/oxidase_NM_dom_sf"/>
</dbReference>
<proteinExistence type="predicted"/>
<dbReference type="PANTHER" id="PTHR48083">
    <property type="entry name" value="MEDIUM-CHAIN SPECIFIC ACYL-COA DEHYDROGENASE, MITOCHONDRIAL-RELATED"/>
    <property type="match status" value="1"/>
</dbReference>
<dbReference type="GO" id="GO:0033539">
    <property type="term" value="P:fatty acid beta-oxidation using acyl-CoA dehydrogenase"/>
    <property type="evidence" value="ECO:0007669"/>
    <property type="project" value="TreeGrafter"/>
</dbReference>
<comment type="caution">
    <text evidence="3">The sequence shown here is derived from an EMBL/GenBank/DDBJ whole genome shotgun (WGS) entry which is preliminary data.</text>
</comment>
<keyword evidence="4" id="KW-1185">Reference proteome</keyword>
<dbReference type="AlphaFoldDB" id="U2YH81"/>
<dbReference type="Pfam" id="PF08028">
    <property type="entry name" value="Acyl-CoA_dh_2"/>
    <property type="match status" value="1"/>
</dbReference>
<dbReference type="InterPro" id="IPR050741">
    <property type="entry name" value="Acyl-CoA_dehydrogenase"/>
</dbReference>
<dbReference type="Gene3D" id="2.40.110.10">
    <property type="entry name" value="Butyryl-CoA Dehydrogenase, subunit A, domain 2"/>
    <property type="match status" value="1"/>
</dbReference>
<dbReference type="eggNOG" id="COG1960">
    <property type="taxonomic scope" value="Bacteria"/>
</dbReference>
<evidence type="ECO:0000256" key="1">
    <source>
        <dbReference type="ARBA" id="ARBA00023002"/>
    </source>
</evidence>
<dbReference type="SUPFAM" id="SSF47203">
    <property type="entry name" value="Acyl-CoA dehydrogenase C-terminal domain-like"/>
    <property type="match status" value="1"/>
</dbReference>
<reference evidence="3 4" key="1">
    <citation type="submission" date="2013-09" db="EMBL/GenBank/DDBJ databases">
        <title>Whole genome shotgun sequence of Novosphingobium tardaugens NBRC 16725.</title>
        <authorList>
            <person name="Isaki S."/>
            <person name="Hosoyama A."/>
            <person name="Tsuchikane K."/>
            <person name="Katsumata H."/>
            <person name="Ando Y."/>
            <person name="Yamazaki S."/>
            <person name="Fujita N."/>
        </authorList>
    </citation>
    <scope>NUCLEOTIDE SEQUENCE [LARGE SCALE GENOMIC DNA]</scope>
    <source>
        <strain evidence="3 4">NBRC 16725</strain>
    </source>
</reference>
<protein>
    <submittedName>
        <fullName evidence="3">Putative hydroxylase</fullName>
    </submittedName>
</protein>
<dbReference type="Gene3D" id="1.10.540.10">
    <property type="entry name" value="Acyl-CoA dehydrogenase/oxidase, N-terminal domain"/>
    <property type="match status" value="1"/>
</dbReference>
<dbReference type="InterPro" id="IPR036250">
    <property type="entry name" value="AcylCo_DH-like_C"/>
</dbReference>
<dbReference type="InterPro" id="IPR013107">
    <property type="entry name" value="Acyl-CoA_DH_C"/>
</dbReference>
<dbReference type="OrthoDB" id="7316074at2"/>
<dbReference type="GO" id="GO:0050660">
    <property type="term" value="F:flavin adenine dinucleotide binding"/>
    <property type="evidence" value="ECO:0007669"/>
    <property type="project" value="InterPro"/>
</dbReference>
<dbReference type="PANTHER" id="PTHR48083:SF19">
    <property type="entry name" value="FLAVIN-DEPENDENT MONOOXYGENASE, OXYGENASE SUBUNIT HSAA"/>
    <property type="match status" value="1"/>
</dbReference>
<dbReference type="PIRSF" id="PIRSF016578">
    <property type="entry name" value="HsaA"/>
    <property type="match status" value="1"/>
</dbReference>
<feature type="domain" description="Acyl-CoA dehydrogenase C-terminal" evidence="2">
    <location>
        <begin position="246"/>
        <end position="373"/>
    </location>
</feature>
<evidence type="ECO:0000259" key="2">
    <source>
        <dbReference type="Pfam" id="PF08028"/>
    </source>
</evidence>
<keyword evidence="1" id="KW-0560">Oxidoreductase</keyword>
<dbReference type="GO" id="GO:0003995">
    <property type="term" value="F:acyl-CoA dehydrogenase activity"/>
    <property type="evidence" value="ECO:0007669"/>
    <property type="project" value="TreeGrafter"/>
</dbReference>
<organism evidence="3 4">
    <name type="scientific">Caenibius tardaugens NBRC 16725</name>
    <dbReference type="NCBI Taxonomy" id="1219035"/>
    <lineage>
        <taxon>Bacteria</taxon>
        <taxon>Pseudomonadati</taxon>
        <taxon>Pseudomonadota</taxon>
        <taxon>Alphaproteobacteria</taxon>
        <taxon>Sphingomonadales</taxon>
        <taxon>Erythrobacteraceae</taxon>
        <taxon>Caenibius</taxon>
    </lineage>
</organism>
<evidence type="ECO:0000313" key="3">
    <source>
        <dbReference type="EMBL" id="GAD47415.1"/>
    </source>
</evidence>
<dbReference type="GO" id="GO:0005737">
    <property type="term" value="C:cytoplasm"/>
    <property type="evidence" value="ECO:0007669"/>
    <property type="project" value="TreeGrafter"/>
</dbReference>
<dbReference type="Gene3D" id="1.20.140.10">
    <property type="entry name" value="Butyryl-CoA Dehydrogenase, subunit A, domain 3"/>
    <property type="match status" value="1"/>
</dbReference>
<accession>U2YH81</accession>
<dbReference type="Proteomes" id="UP000016568">
    <property type="component" value="Unassembled WGS sequence"/>
</dbReference>
<dbReference type="InterPro" id="IPR037069">
    <property type="entry name" value="AcylCoA_DH/ox_N_sf"/>
</dbReference>
<dbReference type="SUPFAM" id="SSF56645">
    <property type="entry name" value="Acyl-CoA dehydrogenase NM domain-like"/>
    <property type="match status" value="1"/>
</dbReference>
<dbReference type="KEGG" id="ntd:EGO55_16230"/>
<sequence length="391" mass="42683">MDMLDRTIPTPQELIARAEALVPFLREQAASNKAARRITAETIARVKDAGLFRVIQPSRYGGYEMSPEVFGEIITTLGRGDASMGFVFGVVAVHSFHMAFYDDQAAQDVWGEDSSVLVGSPYAPNGKAVKVDGGYRVSGRWSFSSGCDNCDWNFLGGMIEGDEGPILQRLHAFLIPRADAKIVDTWHVTGLQGSGSKDIVVEDAFVPEYRVQRFPIFDASAHPGTKLNNAPLFRAPFMPLFVRSVSSAALGALEGMIEHFSGYTANRLNVLSERVARDPRVQEALGQARAEVEEMKSTMRRDLARMDEIGREGQLISMDEMTLLMLKSANVPHRAEKAALTLMRAAGANGIRNDHPLAGIYNDILVIGQHASNTPATQAISLGKMMLGVQD</sequence>
<evidence type="ECO:0000313" key="4">
    <source>
        <dbReference type="Proteomes" id="UP000016568"/>
    </source>
</evidence>